<keyword evidence="2" id="KW-0472">Membrane</keyword>
<keyword evidence="2" id="KW-1133">Transmembrane helix</keyword>
<reference evidence="3 4" key="1">
    <citation type="submission" date="2019-01" db="EMBL/GenBank/DDBJ databases">
        <title>Sequencing of cultivated peanut Arachis hypogaea provides insights into genome evolution and oil improvement.</title>
        <authorList>
            <person name="Chen X."/>
        </authorList>
    </citation>
    <scope>NUCLEOTIDE SEQUENCE [LARGE SCALE GENOMIC DNA]</scope>
    <source>
        <strain evidence="4">cv. Fuhuasheng</strain>
        <tissue evidence="3">Leaves</tissue>
    </source>
</reference>
<dbReference type="Proteomes" id="UP000289738">
    <property type="component" value="Unassembled WGS sequence"/>
</dbReference>
<keyword evidence="4" id="KW-1185">Reference proteome</keyword>
<name>A0A444WP43_ARAHY</name>
<feature type="compositionally biased region" description="Basic and acidic residues" evidence="1">
    <location>
        <begin position="1"/>
        <end position="10"/>
    </location>
</feature>
<dbReference type="AlphaFoldDB" id="A0A444WP43"/>
<evidence type="ECO:0000313" key="3">
    <source>
        <dbReference type="EMBL" id="RYQ79286.1"/>
    </source>
</evidence>
<sequence length="108" mass="11885">MNGKENRKAAIGDLGKMSPSSSCYQWKVSEVLLVMLLSGICFVWPSVISTGPGNYPLNESYKAADGYAFQLHLLTVNNGVGCSWKIFRRNLQHCSSNAEMVTTCYLEG</sequence>
<protein>
    <submittedName>
        <fullName evidence="3">Uncharacterized protein</fullName>
    </submittedName>
</protein>
<comment type="caution">
    <text evidence="3">The sequence shown here is derived from an EMBL/GenBank/DDBJ whole genome shotgun (WGS) entry which is preliminary data.</text>
</comment>
<evidence type="ECO:0000256" key="1">
    <source>
        <dbReference type="SAM" id="MobiDB-lite"/>
    </source>
</evidence>
<proteinExistence type="predicted"/>
<accession>A0A444WP43</accession>
<keyword evidence="2" id="KW-0812">Transmembrane</keyword>
<evidence type="ECO:0000256" key="2">
    <source>
        <dbReference type="SAM" id="Phobius"/>
    </source>
</evidence>
<feature type="transmembrane region" description="Helical" evidence="2">
    <location>
        <begin position="67"/>
        <end position="87"/>
    </location>
</feature>
<dbReference type="EMBL" id="SDMP01000026">
    <property type="protein sequence ID" value="RYQ79286.1"/>
    <property type="molecule type" value="Genomic_DNA"/>
</dbReference>
<organism evidence="3 4">
    <name type="scientific">Arachis hypogaea</name>
    <name type="common">Peanut</name>
    <dbReference type="NCBI Taxonomy" id="3818"/>
    <lineage>
        <taxon>Eukaryota</taxon>
        <taxon>Viridiplantae</taxon>
        <taxon>Streptophyta</taxon>
        <taxon>Embryophyta</taxon>
        <taxon>Tracheophyta</taxon>
        <taxon>Spermatophyta</taxon>
        <taxon>Magnoliopsida</taxon>
        <taxon>eudicotyledons</taxon>
        <taxon>Gunneridae</taxon>
        <taxon>Pentapetalae</taxon>
        <taxon>rosids</taxon>
        <taxon>fabids</taxon>
        <taxon>Fabales</taxon>
        <taxon>Fabaceae</taxon>
        <taxon>Papilionoideae</taxon>
        <taxon>50 kb inversion clade</taxon>
        <taxon>dalbergioids sensu lato</taxon>
        <taxon>Dalbergieae</taxon>
        <taxon>Pterocarpus clade</taxon>
        <taxon>Arachis</taxon>
    </lineage>
</organism>
<feature type="transmembrane region" description="Helical" evidence="2">
    <location>
        <begin position="26"/>
        <end position="47"/>
    </location>
</feature>
<feature type="region of interest" description="Disordered" evidence="1">
    <location>
        <begin position="1"/>
        <end position="21"/>
    </location>
</feature>
<evidence type="ECO:0000313" key="4">
    <source>
        <dbReference type="Proteomes" id="UP000289738"/>
    </source>
</evidence>
<gene>
    <name evidence="3" type="ORF">Ahy_Scaffold6g108000</name>
</gene>